<accession>A0A371NR90</accession>
<keyword evidence="1 4" id="KW-0808">Transferase</keyword>
<keyword evidence="5" id="KW-1185">Reference proteome</keyword>
<dbReference type="OrthoDB" id="273614at2"/>
<evidence type="ECO:0000313" key="5">
    <source>
        <dbReference type="Proteomes" id="UP000262172"/>
    </source>
</evidence>
<dbReference type="GO" id="GO:0016747">
    <property type="term" value="F:acyltransferase activity, transferring groups other than amino-acyl groups"/>
    <property type="evidence" value="ECO:0007669"/>
    <property type="project" value="InterPro"/>
</dbReference>
<dbReference type="PANTHER" id="PTHR43877">
    <property type="entry name" value="AMINOALKYLPHOSPHONATE N-ACETYLTRANSFERASE-RELATED-RELATED"/>
    <property type="match status" value="1"/>
</dbReference>
<dbReference type="InterPro" id="IPR050832">
    <property type="entry name" value="Bact_Acetyltransf"/>
</dbReference>
<evidence type="ECO:0000259" key="3">
    <source>
        <dbReference type="PROSITE" id="PS51186"/>
    </source>
</evidence>
<gene>
    <name evidence="4" type="ORF">DY023_14730</name>
</gene>
<dbReference type="InterPro" id="IPR000182">
    <property type="entry name" value="GNAT_dom"/>
</dbReference>
<organism evidence="4 5">
    <name type="scientific">Microbacterium bovistercoris</name>
    <dbReference type="NCBI Taxonomy" id="2293570"/>
    <lineage>
        <taxon>Bacteria</taxon>
        <taxon>Bacillati</taxon>
        <taxon>Actinomycetota</taxon>
        <taxon>Actinomycetes</taxon>
        <taxon>Micrococcales</taxon>
        <taxon>Microbacteriaceae</taxon>
        <taxon>Microbacterium</taxon>
    </lineage>
</organism>
<proteinExistence type="predicted"/>
<dbReference type="SUPFAM" id="SSF55729">
    <property type="entry name" value="Acyl-CoA N-acyltransferases (Nat)"/>
    <property type="match status" value="1"/>
</dbReference>
<sequence length="156" mass="16831">MGGAGIEVEVLREIRDPDAEDLASLLAQLSATATFDRGRFDAIVAHDATEILVARADGRIVGMATFVSLPLPSGLRGHVEDVAVDGAMRGRGIARMLLTRMTELATERGLRTLDLTSRPSRESALRLYESVGFVPRETNLLRFTPTAGAASPEEKR</sequence>
<keyword evidence="2" id="KW-0012">Acyltransferase</keyword>
<dbReference type="PANTHER" id="PTHR43877:SF2">
    <property type="entry name" value="AMINOALKYLPHOSPHONATE N-ACETYLTRANSFERASE-RELATED"/>
    <property type="match status" value="1"/>
</dbReference>
<feature type="domain" description="N-acetyltransferase" evidence="3">
    <location>
        <begin position="12"/>
        <end position="156"/>
    </location>
</feature>
<name>A0A371NR90_9MICO</name>
<dbReference type="AlphaFoldDB" id="A0A371NR90"/>
<dbReference type="RefSeq" id="WP_116243077.1">
    <property type="nucleotide sequence ID" value="NZ_QUAB01000046.1"/>
</dbReference>
<dbReference type="Pfam" id="PF00583">
    <property type="entry name" value="Acetyltransf_1"/>
    <property type="match status" value="1"/>
</dbReference>
<dbReference type="EMBL" id="QUAB01000046">
    <property type="protein sequence ID" value="REJ04678.1"/>
    <property type="molecule type" value="Genomic_DNA"/>
</dbReference>
<dbReference type="InterPro" id="IPR016181">
    <property type="entry name" value="Acyl_CoA_acyltransferase"/>
</dbReference>
<reference evidence="4 5" key="1">
    <citation type="submission" date="2018-08" db="EMBL/GenBank/DDBJ databases">
        <title>Isolation, diversity and antifungal activity of Actinobacteria from cow dung.</title>
        <authorList>
            <person name="Ling L."/>
        </authorList>
    </citation>
    <scope>NUCLEOTIDE SEQUENCE [LARGE SCALE GENOMIC DNA]</scope>
    <source>
        <strain evidence="4 5">NEAU-LLE</strain>
    </source>
</reference>
<dbReference type="PROSITE" id="PS51186">
    <property type="entry name" value="GNAT"/>
    <property type="match status" value="1"/>
</dbReference>
<dbReference type="Gene3D" id="3.40.630.30">
    <property type="match status" value="1"/>
</dbReference>
<protein>
    <submittedName>
        <fullName evidence="4">GNAT family N-acetyltransferase</fullName>
    </submittedName>
</protein>
<dbReference type="Proteomes" id="UP000262172">
    <property type="component" value="Unassembled WGS sequence"/>
</dbReference>
<comment type="caution">
    <text evidence="4">The sequence shown here is derived from an EMBL/GenBank/DDBJ whole genome shotgun (WGS) entry which is preliminary data.</text>
</comment>
<evidence type="ECO:0000256" key="2">
    <source>
        <dbReference type="ARBA" id="ARBA00023315"/>
    </source>
</evidence>
<dbReference type="CDD" id="cd04301">
    <property type="entry name" value="NAT_SF"/>
    <property type="match status" value="1"/>
</dbReference>
<evidence type="ECO:0000256" key="1">
    <source>
        <dbReference type="ARBA" id="ARBA00022679"/>
    </source>
</evidence>
<evidence type="ECO:0000313" key="4">
    <source>
        <dbReference type="EMBL" id="REJ04678.1"/>
    </source>
</evidence>